<dbReference type="OrthoDB" id="282393at2"/>
<dbReference type="Proteomes" id="UP000317624">
    <property type="component" value="Unassembled WGS sequence"/>
</dbReference>
<feature type="domain" description="DUF2383" evidence="1">
    <location>
        <begin position="85"/>
        <end position="191"/>
    </location>
</feature>
<dbReference type="NCBIfam" id="TIGR02284">
    <property type="entry name" value="PA2169 family four-helix-bundle protein"/>
    <property type="match status" value="1"/>
</dbReference>
<evidence type="ECO:0000259" key="1">
    <source>
        <dbReference type="Pfam" id="PF09537"/>
    </source>
</evidence>
<evidence type="ECO:0000313" key="3">
    <source>
        <dbReference type="Proteomes" id="UP000317624"/>
    </source>
</evidence>
<dbReference type="InterPro" id="IPR019052">
    <property type="entry name" value="DUF2383"/>
</dbReference>
<dbReference type="AlphaFoldDB" id="A0A558C1U5"/>
<name>A0A558C1U5_9BACT</name>
<protein>
    <submittedName>
        <fullName evidence="2">PA2169 family four-helix-bundle protein</fullName>
    </submittedName>
</protein>
<keyword evidence="3" id="KW-1185">Reference proteome</keyword>
<dbReference type="EMBL" id="VMRJ01000001">
    <property type="protein sequence ID" value="TVT42686.1"/>
    <property type="molecule type" value="Genomic_DNA"/>
</dbReference>
<dbReference type="InterPro" id="IPR012347">
    <property type="entry name" value="Ferritin-like"/>
</dbReference>
<reference evidence="2 3" key="1">
    <citation type="submission" date="2019-07" db="EMBL/GenBank/DDBJ databases">
        <title>Hymenobacter sp. straun FUR1 Genome sequencing and assembly.</title>
        <authorList>
            <person name="Chhetri G."/>
        </authorList>
    </citation>
    <scope>NUCLEOTIDE SEQUENCE [LARGE SCALE GENOMIC DNA]</scope>
    <source>
        <strain evidence="2 3">Fur1</strain>
    </source>
</reference>
<comment type="caution">
    <text evidence="2">The sequence shown here is derived from an EMBL/GenBank/DDBJ whole genome shotgun (WGS) entry which is preliminary data.</text>
</comment>
<organism evidence="2 3">
    <name type="scientific">Hymenobacter setariae</name>
    <dbReference type="NCBI Taxonomy" id="2594794"/>
    <lineage>
        <taxon>Bacteria</taxon>
        <taxon>Pseudomonadati</taxon>
        <taxon>Bacteroidota</taxon>
        <taxon>Cytophagia</taxon>
        <taxon>Cytophagales</taxon>
        <taxon>Hymenobacteraceae</taxon>
        <taxon>Hymenobacter</taxon>
    </lineage>
</organism>
<gene>
    <name evidence="2" type="ORF">FNT36_00920</name>
</gene>
<evidence type="ECO:0000313" key="2">
    <source>
        <dbReference type="EMBL" id="TVT42686.1"/>
    </source>
</evidence>
<dbReference type="Pfam" id="PF09537">
    <property type="entry name" value="DUF2383"/>
    <property type="match status" value="1"/>
</dbReference>
<accession>A0A558C1U5</accession>
<sequence length="225" mass="24602">MYSHSFLLMSQATPSSAASTQAEINYQKTIASPKSAATQGSGSGQVAAKAKKPGTARKLVGGALLALGIAYLATRKKNKPSPEAATLDELLYFVNDRIEGYKRAVAESHDAELRGYYKQLVSQSQQFATDLNTHLTREGGEREDSTTLKGKLYRAWMDAQAAVTGRDEKTILGANIFGEEWALKAYKEALADQTLTGTVRQAVERQYTLSQKTYDRLKKLAENEA</sequence>
<dbReference type="InterPro" id="IPR011971">
    <property type="entry name" value="CHP02284"/>
</dbReference>
<dbReference type="Gene3D" id="1.20.1260.10">
    <property type="match status" value="1"/>
</dbReference>
<proteinExistence type="predicted"/>